<evidence type="ECO:0000256" key="1">
    <source>
        <dbReference type="ARBA" id="ARBA00000151"/>
    </source>
</evidence>
<evidence type="ECO:0000256" key="15">
    <source>
        <dbReference type="ARBA" id="ARBA00043176"/>
    </source>
</evidence>
<evidence type="ECO:0000256" key="12">
    <source>
        <dbReference type="ARBA" id="ARBA00022977"/>
    </source>
</evidence>
<evidence type="ECO:0000256" key="5">
    <source>
        <dbReference type="ARBA" id="ARBA00012135"/>
    </source>
</evidence>
<sequence length="268" mass="28873">MKRLFKTITIAGSDSGGGAGVQADIKTFQAFDVYGMSAITAITSQNTTGVSSVMNVSPNVIYDQIAMVSKDIGIDACKIGMLANTEVIDAVFKALVDFKIQNIVLDPVMVAKSGDYLLRRGDENSLVKKLLPLCFLVTPNIPEAELISQTSIKTKEDMINSILEIKSLGPKNVLLKGGHMQGDFLTDILYDGIDFYEFTSKKVNSKNTHGTGCTLSAAITASLARGNSLYEAVKIAKKYTLEAIKKAPTNIGQGHGPLYHNLNFSKVN</sequence>
<keyword evidence="12" id="KW-0784">Thiamine biosynthesis</keyword>
<dbReference type="GO" id="GO:0005524">
    <property type="term" value="F:ATP binding"/>
    <property type="evidence" value="ECO:0007669"/>
    <property type="project" value="UniProtKB-KW"/>
</dbReference>
<dbReference type="GO" id="GO:0008972">
    <property type="term" value="F:phosphomethylpyrimidine kinase activity"/>
    <property type="evidence" value="ECO:0007669"/>
    <property type="project" value="UniProtKB-EC"/>
</dbReference>
<name>A0AAU7VJ41_9FIRM</name>
<dbReference type="PANTHER" id="PTHR20858:SF17">
    <property type="entry name" value="HYDROXYMETHYLPYRIMIDINE_PHOSPHOMETHYLPYRIMIDINE KINASE THI20-RELATED"/>
    <property type="match status" value="1"/>
</dbReference>
<dbReference type="InterPro" id="IPR004399">
    <property type="entry name" value="HMP/HMP-P_kinase_dom"/>
</dbReference>
<evidence type="ECO:0000256" key="14">
    <source>
        <dbReference type="ARBA" id="ARBA00042102"/>
    </source>
</evidence>
<dbReference type="PANTHER" id="PTHR20858">
    <property type="entry name" value="PHOSPHOMETHYLPYRIMIDINE KINASE"/>
    <property type="match status" value="1"/>
</dbReference>
<evidence type="ECO:0000256" key="7">
    <source>
        <dbReference type="ARBA" id="ARBA00019161"/>
    </source>
</evidence>
<dbReference type="GO" id="GO:0008902">
    <property type="term" value="F:hydroxymethylpyrimidine kinase activity"/>
    <property type="evidence" value="ECO:0007669"/>
    <property type="project" value="UniProtKB-EC"/>
</dbReference>
<dbReference type="InterPro" id="IPR029056">
    <property type="entry name" value="Ribokinase-like"/>
</dbReference>
<dbReference type="EMBL" id="CP158367">
    <property type="protein sequence ID" value="XBX74016.1"/>
    <property type="molecule type" value="Genomic_DNA"/>
</dbReference>
<evidence type="ECO:0000256" key="9">
    <source>
        <dbReference type="ARBA" id="ARBA00022741"/>
    </source>
</evidence>
<dbReference type="NCBIfam" id="TIGR00097">
    <property type="entry name" value="HMP-P_kinase"/>
    <property type="match status" value="1"/>
</dbReference>
<evidence type="ECO:0000256" key="6">
    <source>
        <dbReference type="ARBA" id="ARBA00012963"/>
    </source>
</evidence>
<dbReference type="EC" id="2.7.4.7" evidence="6"/>
<evidence type="ECO:0000259" key="16">
    <source>
        <dbReference type="Pfam" id="PF08543"/>
    </source>
</evidence>
<keyword evidence="9" id="KW-0547">Nucleotide-binding</keyword>
<proteinExistence type="inferred from homology"/>
<dbReference type="Pfam" id="PF08543">
    <property type="entry name" value="Phos_pyr_kin"/>
    <property type="match status" value="1"/>
</dbReference>
<keyword evidence="8 17" id="KW-0808">Transferase</keyword>
<dbReference type="Gene3D" id="3.40.1190.20">
    <property type="match status" value="1"/>
</dbReference>
<dbReference type="RefSeq" id="WP_350342777.1">
    <property type="nucleotide sequence ID" value="NZ_CP158367.1"/>
</dbReference>
<reference evidence="17" key="1">
    <citation type="journal article" date="2013" name="Extremophiles">
        <title>Proteinivorax tanatarense gen. nov., sp. nov., an anaerobic, haloalkaliphilic, proteolytic bacterium isolated from a decaying algal bloom, and proposal of Proteinivoraceae fam. nov.</title>
        <authorList>
            <person name="Kevbrin V."/>
            <person name="Boltyanskaya Y."/>
            <person name="Zhilina T."/>
            <person name="Kolganova T."/>
            <person name="Lavrentjeva E."/>
            <person name="Kuznetsov B."/>
        </authorList>
    </citation>
    <scope>NUCLEOTIDE SEQUENCE</scope>
    <source>
        <strain evidence="17">Z-910T</strain>
    </source>
</reference>
<keyword evidence="11" id="KW-0067">ATP-binding</keyword>
<evidence type="ECO:0000313" key="17">
    <source>
        <dbReference type="EMBL" id="XBX74016.1"/>
    </source>
</evidence>
<comment type="catalytic activity">
    <reaction evidence="1">
        <text>4-amino-5-hydroxymethyl-2-methylpyrimidine + ATP = 4-amino-2-methyl-5-(phosphooxymethyl)pyrimidine + ADP + H(+)</text>
        <dbReference type="Rhea" id="RHEA:23096"/>
        <dbReference type="ChEBI" id="CHEBI:15378"/>
        <dbReference type="ChEBI" id="CHEBI:16892"/>
        <dbReference type="ChEBI" id="CHEBI:30616"/>
        <dbReference type="ChEBI" id="CHEBI:58354"/>
        <dbReference type="ChEBI" id="CHEBI:456216"/>
        <dbReference type="EC" id="2.7.1.49"/>
    </reaction>
</comment>
<reference evidence="17" key="2">
    <citation type="submission" date="2024-06" db="EMBL/GenBank/DDBJ databases">
        <authorList>
            <person name="Petrova K.O."/>
            <person name="Toshchakov S.V."/>
            <person name="Boltjanskaja Y.V."/>
            <person name="Kevbrin V."/>
        </authorList>
    </citation>
    <scope>NUCLEOTIDE SEQUENCE</scope>
    <source>
        <strain evidence="17">Z-910T</strain>
    </source>
</reference>
<comment type="pathway">
    <text evidence="3">Cofactor biosynthesis; thiamine diphosphate biosynthesis; 4-amino-2-methyl-5-diphosphomethylpyrimidine from 5-amino-1-(5-phospho-D-ribosyl)imidazole: step 3/3.</text>
</comment>
<dbReference type="InterPro" id="IPR013749">
    <property type="entry name" value="PM/HMP-P_kinase-1"/>
</dbReference>
<dbReference type="FunFam" id="3.40.1190.20:FF:000003">
    <property type="entry name" value="Phosphomethylpyrimidine kinase ThiD"/>
    <property type="match status" value="1"/>
</dbReference>
<evidence type="ECO:0000256" key="8">
    <source>
        <dbReference type="ARBA" id="ARBA00022679"/>
    </source>
</evidence>
<evidence type="ECO:0000256" key="4">
    <source>
        <dbReference type="ARBA" id="ARBA00009879"/>
    </source>
</evidence>
<comment type="similarity">
    <text evidence="4">Belongs to the ThiD family.</text>
</comment>
<accession>A0AAU7VJ41</accession>
<feature type="domain" description="Pyridoxamine kinase/Phosphomethylpyrimidine kinase" evidence="16">
    <location>
        <begin position="14"/>
        <end position="258"/>
    </location>
</feature>
<evidence type="ECO:0000256" key="10">
    <source>
        <dbReference type="ARBA" id="ARBA00022777"/>
    </source>
</evidence>
<keyword evidence="10 17" id="KW-0418">Kinase</keyword>
<dbReference type="GO" id="GO:0005829">
    <property type="term" value="C:cytosol"/>
    <property type="evidence" value="ECO:0007669"/>
    <property type="project" value="TreeGrafter"/>
</dbReference>
<gene>
    <name evidence="17" type="primary">thiD</name>
    <name evidence="17" type="ORF">PRVXT_002035</name>
</gene>
<evidence type="ECO:0000256" key="3">
    <source>
        <dbReference type="ARBA" id="ARBA00004769"/>
    </source>
</evidence>
<organism evidence="17">
    <name type="scientific">Proteinivorax tanatarense</name>
    <dbReference type="NCBI Taxonomy" id="1260629"/>
    <lineage>
        <taxon>Bacteria</taxon>
        <taxon>Bacillati</taxon>
        <taxon>Bacillota</taxon>
        <taxon>Clostridia</taxon>
        <taxon>Eubacteriales</taxon>
        <taxon>Proteinivoracaceae</taxon>
        <taxon>Proteinivorax</taxon>
    </lineage>
</organism>
<evidence type="ECO:0000256" key="13">
    <source>
        <dbReference type="ARBA" id="ARBA00037917"/>
    </source>
</evidence>
<dbReference type="CDD" id="cd01169">
    <property type="entry name" value="HMPP_kinase"/>
    <property type="match status" value="1"/>
</dbReference>
<protein>
    <recommendedName>
        <fullName evidence="7">Hydroxymethylpyrimidine/phosphomethylpyrimidine kinase</fullName>
        <ecNumber evidence="5">2.7.1.49</ecNumber>
        <ecNumber evidence="6">2.7.4.7</ecNumber>
    </recommendedName>
    <alternativeName>
        <fullName evidence="14">Hydroxymethylpyrimidine kinase</fullName>
    </alternativeName>
    <alternativeName>
        <fullName evidence="15">Hydroxymethylpyrimidine phosphate kinase</fullName>
    </alternativeName>
</protein>
<dbReference type="SUPFAM" id="SSF53613">
    <property type="entry name" value="Ribokinase-like"/>
    <property type="match status" value="1"/>
</dbReference>
<dbReference type="EC" id="2.7.1.49" evidence="5"/>
<comment type="catalytic activity">
    <reaction evidence="2">
        <text>4-amino-2-methyl-5-(phosphooxymethyl)pyrimidine + ATP = 4-amino-2-methyl-5-(diphosphooxymethyl)pyrimidine + ADP</text>
        <dbReference type="Rhea" id="RHEA:19893"/>
        <dbReference type="ChEBI" id="CHEBI:30616"/>
        <dbReference type="ChEBI" id="CHEBI:57841"/>
        <dbReference type="ChEBI" id="CHEBI:58354"/>
        <dbReference type="ChEBI" id="CHEBI:456216"/>
        <dbReference type="EC" id="2.7.4.7"/>
    </reaction>
</comment>
<evidence type="ECO:0000256" key="11">
    <source>
        <dbReference type="ARBA" id="ARBA00022840"/>
    </source>
</evidence>
<dbReference type="AlphaFoldDB" id="A0AAU7VJ41"/>
<evidence type="ECO:0000256" key="2">
    <source>
        <dbReference type="ARBA" id="ARBA00000565"/>
    </source>
</evidence>
<comment type="pathway">
    <text evidence="13">Cofactor biosynthesis; thiamine diphosphate biosynthesis; 4-amino-2-methyl-5-diphosphomethylpyrimidine from 5-amino-1-(5-phospho-D-ribosyl)imidazole: step 2/3.</text>
</comment>
<dbReference type="GO" id="GO:0009228">
    <property type="term" value="P:thiamine biosynthetic process"/>
    <property type="evidence" value="ECO:0007669"/>
    <property type="project" value="UniProtKB-KW"/>
</dbReference>